<name>A0A5J4Z2T6_PORPP</name>
<dbReference type="OrthoDB" id="18996at2759"/>
<feature type="region of interest" description="Disordered" evidence="1">
    <location>
        <begin position="21"/>
        <end position="45"/>
    </location>
</feature>
<dbReference type="PANTHER" id="PTHR34310:SF5">
    <property type="entry name" value="DUF427 DOMAIN PROTEIN (AFU_ORTHOLOGUE AFUA_3G02220)"/>
    <property type="match status" value="1"/>
</dbReference>
<comment type="caution">
    <text evidence="3">The sequence shown here is derived from an EMBL/GenBank/DDBJ whole genome shotgun (WGS) entry which is preliminary data.</text>
</comment>
<dbReference type="Pfam" id="PF04248">
    <property type="entry name" value="NTP_transf_9"/>
    <property type="match status" value="1"/>
</dbReference>
<organism evidence="3 4">
    <name type="scientific">Porphyridium purpureum</name>
    <name type="common">Red alga</name>
    <name type="synonym">Porphyridium cruentum</name>
    <dbReference type="NCBI Taxonomy" id="35688"/>
    <lineage>
        <taxon>Eukaryota</taxon>
        <taxon>Rhodophyta</taxon>
        <taxon>Bangiophyceae</taxon>
        <taxon>Porphyridiales</taxon>
        <taxon>Porphyridiaceae</taxon>
        <taxon>Porphyridium</taxon>
    </lineage>
</organism>
<protein>
    <recommendedName>
        <fullName evidence="2">DUF427 domain-containing protein</fullName>
    </recommendedName>
</protein>
<dbReference type="Proteomes" id="UP000324585">
    <property type="component" value="Unassembled WGS sequence"/>
</dbReference>
<evidence type="ECO:0000256" key="1">
    <source>
        <dbReference type="SAM" id="MobiDB-lite"/>
    </source>
</evidence>
<dbReference type="InterPro" id="IPR007361">
    <property type="entry name" value="DUF427"/>
</dbReference>
<evidence type="ECO:0000259" key="2">
    <source>
        <dbReference type="Pfam" id="PF04248"/>
    </source>
</evidence>
<dbReference type="AlphaFoldDB" id="A0A5J4Z2T6"/>
<gene>
    <name evidence="3" type="ORF">FVE85_0962</name>
</gene>
<dbReference type="InterPro" id="IPR038694">
    <property type="entry name" value="DUF427_sf"/>
</dbReference>
<evidence type="ECO:0000313" key="3">
    <source>
        <dbReference type="EMBL" id="KAA8497233.1"/>
    </source>
</evidence>
<dbReference type="Gene3D" id="2.170.150.40">
    <property type="entry name" value="Domain of unknown function (DUF427)"/>
    <property type="match status" value="1"/>
</dbReference>
<sequence length="167" mass="17828">MTTFMKNLLGSKKGSNASLLEDLAGSGTTTPKRSSGAGSGLGSRAGSLFARSSTRQVKPPMEATWNGQVVASGSDYEVLDGTFYFARSALFEEFFSPGDFSKDDPKKGKASYMNITVDGKVHSNAAFYFAEPTPYAAKIKDMVAFWKGVPVTPAGEKDEQDLGDVEL</sequence>
<keyword evidence="4" id="KW-1185">Reference proteome</keyword>
<dbReference type="PANTHER" id="PTHR34310">
    <property type="entry name" value="DUF427 DOMAIN PROTEIN (AFU_ORTHOLOGUE AFUA_3G02220)"/>
    <property type="match status" value="1"/>
</dbReference>
<feature type="domain" description="DUF427" evidence="2">
    <location>
        <begin position="61"/>
        <end position="147"/>
    </location>
</feature>
<accession>A0A5J4Z2T6</accession>
<proteinExistence type="predicted"/>
<dbReference type="EMBL" id="VRMN01000002">
    <property type="protein sequence ID" value="KAA8497233.1"/>
    <property type="molecule type" value="Genomic_DNA"/>
</dbReference>
<evidence type="ECO:0000313" key="4">
    <source>
        <dbReference type="Proteomes" id="UP000324585"/>
    </source>
</evidence>
<reference evidence="4" key="1">
    <citation type="journal article" date="2019" name="Nat. Commun.">
        <title>Expansion of phycobilisome linker gene families in mesophilic red algae.</title>
        <authorList>
            <person name="Lee J."/>
            <person name="Kim D."/>
            <person name="Bhattacharya D."/>
            <person name="Yoon H.S."/>
        </authorList>
    </citation>
    <scope>NUCLEOTIDE SEQUENCE [LARGE SCALE GENOMIC DNA]</scope>
    <source>
        <strain evidence="4">CCMP 1328</strain>
    </source>
</reference>